<dbReference type="Pfam" id="PF08666">
    <property type="entry name" value="SAF"/>
    <property type="match status" value="1"/>
</dbReference>
<evidence type="ECO:0000313" key="4">
    <source>
        <dbReference type="EMBL" id="PAP75385.1"/>
    </source>
</evidence>
<dbReference type="AlphaFoldDB" id="A0A271IXE2"/>
<sequence length="499" mass="53523">MAAPRALQVHPDDNVAVAVEPLAAGTTVSVGTVEVTLRDDVPKGHKVALRDLAPGAPVVKYGARLGDTTEAVAAGAWVHSHNLRTALGDLHEYAYEPTDRPAPDVPDAAPTFLGYRRPDGRVGTRNEIWVINTVACVNRAAERIARTANARFEGRVDGVHSFQHPYGCSQLGDDLDYTQRVLAGLIRHPNAGGVLVIGLGCENNRLDALLEQAGDVDRSRIRYFTSQLVGDEVEEGLEMVEELVGIVETDERTACPVSDLVLGVKCGGSDAFSGITANPLVGRVSDRLTALGGTVLQTEVPEMFGAEQQIMNRAATREVFEQTVDLINRFKQYFIDHDQPIYENPSPGNKDGGLTTLEEKSLGATQKGGTATVTAVLDYGEPTVEAGLNLIYAPGNDGVSVTAEVVAGATVVVFTTGRGTPLGFPVPTLKVSTNSDIAARKPHWIDFDAGRLLDGSASMDQLTDDLFDTIRQTASGERRARNEENDYREIAIWKDGVTL</sequence>
<dbReference type="InterPro" id="IPR052172">
    <property type="entry name" value="UxaA_altronate/galactarate_dh"/>
</dbReference>
<comment type="caution">
    <text evidence="4">The sequence shown here is derived from an EMBL/GenBank/DDBJ whole genome shotgun (WGS) entry which is preliminary data.</text>
</comment>
<evidence type="ECO:0000259" key="3">
    <source>
        <dbReference type="SMART" id="SM00858"/>
    </source>
</evidence>
<dbReference type="Pfam" id="PF04295">
    <property type="entry name" value="GD_AH_second"/>
    <property type="match status" value="1"/>
</dbReference>
<dbReference type="GO" id="GO:0016829">
    <property type="term" value="F:lyase activity"/>
    <property type="evidence" value="ECO:0007669"/>
    <property type="project" value="UniProtKB-KW"/>
</dbReference>
<evidence type="ECO:0000256" key="1">
    <source>
        <dbReference type="ARBA" id="ARBA00010986"/>
    </source>
</evidence>
<feature type="domain" description="SAF" evidence="3">
    <location>
        <begin position="13"/>
        <end position="84"/>
    </location>
</feature>
<keyword evidence="5" id="KW-1185">Reference proteome</keyword>
<keyword evidence="2" id="KW-0456">Lyase</keyword>
<dbReference type="GO" id="GO:0019698">
    <property type="term" value="P:D-galacturonate catabolic process"/>
    <property type="evidence" value="ECO:0007669"/>
    <property type="project" value="TreeGrafter"/>
</dbReference>
<dbReference type="InterPro" id="IPR007392">
    <property type="entry name" value="GD_AH_second"/>
</dbReference>
<comment type="similarity">
    <text evidence="1">Belongs to the UxaA family.</text>
</comment>
<dbReference type="InterPro" id="IPR044144">
    <property type="entry name" value="SAF_UxaA/GarD"/>
</dbReference>
<dbReference type="Pfam" id="PF20629">
    <property type="entry name" value="GD_AH_C"/>
    <property type="match status" value="1"/>
</dbReference>
<dbReference type="EMBL" id="MQWD01000001">
    <property type="protein sequence ID" value="PAP75385.1"/>
    <property type="molecule type" value="Genomic_DNA"/>
</dbReference>
<evidence type="ECO:0000256" key="2">
    <source>
        <dbReference type="ARBA" id="ARBA00023239"/>
    </source>
</evidence>
<dbReference type="Gene3D" id="2.30.130.110">
    <property type="match status" value="1"/>
</dbReference>
<reference evidence="4 5" key="1">
    <citation type="submission" date="2016-11" db="EMBL/GenBank/DDBJ databases">
        <title>Study of marine rhodopsin-containing bacteria.</title>
        <authorList>
            <person name="Yoshizawa S."/>
            <person name="Kumagai Y."/>
            <person name="Kogure K."/>
        </authorList>
    </citation>
    <scope>NUCLEOTIDE SEQUENCE [LARGE SCALE GENOMIC DNA]</scope>
    <source>
        <strain evidence="4 5">SAORIC-28</strain>
    </source>
</reference>
<dbReference type="OrthoDB" id="9804574at2"/>
<protein>
    <submittedName>
        <fullName evidence="4">Altronate hydrolase</fullName>
    </submittedName>
</protein>
<dbReference type="SMART" id="SM00858">
    <property type="entry name" value="SAF"/>
    <property type="match status" value="1"/>
</dbReference>
<dbReference type="GO" id="GO:0016787">
    <property type="term" value="F:hydrolase activity"/>
    <property type="evidence" value="ECO:0007669"/>
    <property type="project" value="UniProtKB-KW"/>
</dbReference>
<dbReference type="CDD" id="cd11613">
    <property type="entry name" value="SAF_AH_GD"/>
    <property type="match status" value="1"/>
</dbReference>
<dbReference type="PANTHER" id="PTHR30536:SF5">
    <property type="entry name" value="ALTRONATE DEHYDRATASE"/>
    <property type="match status" value="1"/>
</dbReference>
<dbReference type="InterPro" id="IPR013974">
    <property type="entry name" value="SAF"/>
</dbReference>
<dbReference type="RefSeq" id="WP_095509018.1">
    <property type="nucleotide sequence ID" value="NZ_MQWD01000001.1"/>
</dbReference>
<proteinExistence type="inferred from homology"/>
<dbReference type="PANTHER" id="PTHR30536">
    <property type="entry name" value="ALTRONATE/GALACTARATE DEHYDRATASE"/>
    <property type="match status" value="1"/>
</dbReference>
<evidence type="ECO:0000313" key="5">
    <source>
        <dbReference type="Proteomes" id="UP000216339"/>
    </source>
</evidence>
<keyword evidence="4" id="KW-0378">Hydrolase</keyword>
<accession>A0A271IXE2</accession>
<name>A0A271IXE2_9BACT</name>
<dbReference type="Proteomes" id="UP000216339">
    <property type="component" value="Unassembled WGS sequence"/>
</dbReference>
<dbReference type="InterPro" id="IPR048332">
    <property type="entry name" value="GD_AH_C"/>
</dbReference>
<organism evidence="4 5">
    <name type="scientific">Rubrivirga marina</name>
    <dbReference type="NCBI Taxonomy" id="1196024"/>
    <lineage>
        <taxon>Bacteria</taxon>
        <taxon>Pseudomonadati</taxon>
        <taxon>Rhodothermota</taxon>
        <taxon>Rhodothermia</taxon>
        <taxon>Rhodothermales</taxon>
        <taxon>Rubricoccaceae</taxon>
        <taxon>Rubrivirga</taxon>
    </lineage>
</organism>
<gene>
    <name evidence="4" type="ORF">BSZ37_02455</name>
</gene>